<proteinExistence type="predicted"/>
<evidence type="ECO:0000313" key="2">
    <source>
        <dbReference type="EMBL" id="PWN31239.1"/>
    </source>
</evidence>
<feature type="compositionally biased region" description="Polar residues" evidence="1">
    <location>
        <begin position="67"/>
        <end position="98"/>
    </location>
</feature>
<feature type="compositionally biased region" description="Basic residues" evidence="1">
    <location>
        <begin position="138"/>
        <end position="150"/>
    </location>
</feature>
<dbReference type="EMBL" id="KZ819615">
    <property type="protein sequence ID" value="PWN31239.1"/>
    <property type="molecule type" value="Genomic_DNA"/>
</dbReference>
<protein>
    <submittedName>
        <fullName evidence="2">Uncharacterized protein</fullName>
    </submittedName>
</protein>
<feature type="compositionally biased region" description="Polar residues" evidence="1">
    <location>
        <begin position="378"/>
        <end position="395"/>
    </location>
</feature>
<evidence type="ECO:0000256" key="1">
    <source>
        <dbReference type="SAM" id="MobiDB-lite"/>
    </source>
</evidence>
<dbReference type="InParanoid" id="A0A316V118"/>
<feature type="region of interest" description="Disordered" evidence="1">
    <location>
        <begin position="1"/>
        <end position="121"/>
    </location>
</feature>
<feature type="compositionally biased region" description="Low complexity" evidence="1">
    <location>
        <begin position="51"/>
        <end position="64"/>
    </location>
</feature>
<keyword evidence="3" id="KW-1185">Reference proteome</keyword>
<dbReference type="GeneID" id="37023043"/>
<sequence>MSASSSSSNTPSTGSPTKPSQITINKPRLPLAELPVANFVGRPSSPIKTHPSPTKPSKLLPSPKVGRTSSGHSNDSPFQSRSSANIRRSTPASPNGVQVENDESVGRSLFPIGNSPGKTLADLPIEQSPVISDEIRHAKHSPAAKLRRKFREQEAGLSPLSGSPGKKPMATSEKGKSPAIQLDEEPSIKPEEVVTPVLGAQKGAFASPSTIGVPQSLPRKKDRVRASEVAHLVMDEDEDQSAEARGSPSPSKSITKMMSAARYSPIRSTPTKINDGFVVPTSIANKGNAVGLGIDHPMHINASPKPEITWTVLPDSSEDEEDENSLGFSSLNDTQISFNDGPEVDKENMKPDPIIIQGRKRGTGGRLSLVATAAQADDANTSSETTMTSISNRQN</sequence>
<accession>A0A316V118</accession>
<feature type="region of interest" description="Disordered" evidence="1">
    <location>
        <begin position="138"/>
        <end position="189"/>
    </location>
</feature>
<gene>
    <name evidence="2" type="ORF">FA14DRAFT_182905</name>
</gene>
<organism evidence="2 3">
    <name type="scientific">Meira miltonrushii</name>
    <dbReference type="NCBI Taxonomy" id="1280837"/>
    <lineage>
        <taxon>Eukaryota</taxon>
        <taxon>Fungi</taxon>
        <taxon>Dikarya</taxon>
        <taxon>Basidiomycota</taxon>
        <taxon>Ustilaginomycotina</taxon>
        <taxon>Exobasidiomycetes</taxon>
        <taxon>Exobasidiales</taxon>
        <taxon>Brachybasidiaceae</taxon>
        <taxon>Meira</taxon>
    </lineage>
</organism>
<dbReference type="RefSeq" id="XP_025351541.1">
    <property type="nucleotide sequence ID" value="XM_025501262.1"/>
</dbReference>
<evidence type="ECO:0000313" key="3">
    <source>
        <dbReference type="Proteomes" id="UP000245771"/>
    </source>
</evidence>
<dbReference type="AlphaFoldDB" id="A0A316V118"/>
<feature type="compositionally biased region" description="Polar residues" evidence="1">
    <location>
        <begin position="326"/>
        <end position="338"/>
    </location>
</feature>
<reference evidence="2 3" key="1">
    <citation type="journal article" date="2018" name="Mol. Biol. Evol.">
        <title>Broad Genomic Sampling Reveals a Smut Pathogenic Ancestry of the Fungal Clade Ustilaginomycotina.</title>
        <authorList>
            <person name="Kijpornyongpan T."/>
            <person name="Mondo S.J."/>
            <person name="Barry K."/>
            <person name="Sandor L."/>
            <person name="Lee J."/>
            <person name="Lipzen A."/>
            <person name="Pangilinan J."/>
            <person name="LaButti K."/>
            <person name="Hainaut M."/>
            <person name="Henrissat B."/>
            <person name="Grigoriev I.V."/>
            <person name="Spatafora J.W."/>
            <person name="Aime M.C."/>
        </authorList>
    </citation>
    <scope>NUCLEOTIDE SEQUENCE [LARGE SCALE GENOMIC DNA]</scope>
    <source>
        <strain evidence="2 3">MCA 3882</strain>
    </source>
</reference>
<feature type="region of interest" description="Disordered" evidence="1">
    <location>
        <begin position="205"/>
        <end position="256"/>
    </location>
</feature>
<name>A0A316V118_9BASI</name>
<feature type="region of interest" description="Disordered" evidence="1">
    <location>
        <begin position="315"/>
        <end position="395"/>
    </location>
</feature>
<dbReference type="OrthoDB" id="10679173at2759"/>
<dbReference type="Proteomes" id="UP000245771">
    <property type="component" value="Unassembled WGS sequence"/>
</dbReference>
<feature type="compositionally biased region" description="Low complexity" evidence="1">
    <location>
        <begin position="1"/>
        <end position="20"/>
    </location>
</feature>